<reference evidence="1" key="1">
    <citation type="journal article" date="2020" name="Nature">
        <title>Giant virus diversity and host interactions through global metagenomics.</title>
        <authorList>
            <person name="Schulz F."/>
            <person name="Roux S."/>
            <person name="Paez-Espino D."/>
            <person name="Jungbluth S."/>
            <person name="Walsh D.A."/>
            <person name="Denef V.J."/>
            <person name="McMahon K.D."/>
            <person name="Konstantinidis K.T."/>
            <person name="Eloe-Fadrosh E.A."/>
            <person name="Kyrpides N.C."/>
            <person name="Woyke T."/>
        </authorList>
    </citation>
    <scope>NUCLEOTIDE SEQUENCE</scope>
    <source>
        <strain evidence="1">GVMAG-M-3300023184-167</strain>
    </source>
</reference>
<evidence type="ECO:0000313" key="1">
    <source>
        <dbReference type="EMBL" id="QHT83247.1"/>
    </source>
</evidence>
<protein>
    <recommendedName>
        <fullName evidence="2">Endonuclease/exonuclease/phosphatase domain-containing protein</fullName>
    </recommendedName>
</protein>
<dbReference type="SUPFAM" id="SSF56219">
    <property type="entry name" value="DNase I-like"/>
    <property type="match status" value="1"/>
</dbReference>
<name>A0A6C0HSE1_9ZZZZ</name>
<dbReference type="InterPro" id="IPR036691">
    <property type="entry name" value="Endo/exonu/phosph_ase_sf"/>
</dbReference>
<dbReference type="EMBL" id="MN740006">
    <property type="protein sequence ID" value="QHT83247.1"/>
    <property type="molecule type" value="Genomic_DNA"/>
</dbReference>
<accession>A0A6C0HSE1</accession>
<proteinExistence type="predicted"/>
<evidence type="ECO:0008006" key="2">
    <source>
        <dbReference type="Google" id="ProtNLM"/>
    </source>
</evidence>
<sequence length="81" mass="9357">MSKVICWNVEDFEMLSKNYTSDLYQNLDYDIFLIQEWKHIGIEDEQGGAFLKGLNNEHGGKYAIVFVDRVAVIYDSSKSLC</sequence>
<organism evidence="1">
    <name type="scientific">viral metagenome</name>
    <dbReference type="NCBI Taxonomy" id="1070528"/>
    <lineage>
        <taxon>unclassified sequences</taxon>
        <taxon>metagenomes</taxon>
        <taxon>organismal metagenomes</taxon>
    </lineage>
</organism>
<dbReference type="AlphaFoldDB" id="A0A6C0HSE1"/>